<dbReference type="PRINTS" id="PR00111">
    <property type="entry name" value="ABHYDROLASE"/>
</dbReference>
<dbReference type="Pfam" id="PF00561">
    <property type="entry name" value="Abhydrolase_1"/>
    <property type="match status" value="1"/>
</dbReference>
<evidence type="ECO:0000259" key="2">
    <source>
        <dbReference type="Pfam" id="PF00561"/>
    </source>
</evidence>
<dbReference type="AlphaFoldDB" id="A0A0N7M9I1"/>
<evidence type="ECO:0000256" key="1">
    <source>
        <dbReference type="ARBA" id="ARBA00022801"/>
    </source>
</evidence>
<dbReference type="Gene3D" id="3.40.50.1820">
    <property type="entry name" value="alpha/beta hydrolase"/>
    <property type="match status" value="1"/>
</dbReference>
<evidence type="ECO:0000313" key="3">
    <source>
        <dbReference type="EMBL" id="CUJ99713.1"/>
    </source>
</evidence>
<dbReference type="STRING" id="1715693.PH7735_02244"/>
<dbReference type="InterPro" id="IPR029058">
    <property type="entry name" value="AB_hydrolase_fold"/>
</dbReference>
<dbReference type="PANTHER" id="PTHR46118">
    <property type="entry name" value="PROTEIN ABHD11"/>
    <property type="match status" value="1"/>
</dbReference>
<dbReference type="SUPFAM" id="SSF53474">
    <property type="entry name" value="alpha/beta-Hydrolases"/>
    <property type="match status" value="1"/>
</dbReference>
<reference evidence="4" key="1">
    <citation type="submission" date="2015-09" db="EMBL/GenBank/DDBJ databases">
        <authorList>
            <person name="Rodrigo-Torres Lidia"/>
            <person name="Arahal R.David."/>
        </authorList>
    </citation>
    <scope>NUCLEOTIDE SEQUENCE [LARGE SCALE GENOMIC DNA]</scope>
    <source>
        <strain evidence="4">CECT 7735</strain>
    </source>
</reference>
<proteinExistence type="predicted"/>
<keyword evidence="4" id="KW-1185">Reference proteome</keyword>
<dbReference type="EMBL" id="CYTW01000002">
    <property type="protein sequence ID" value="CUJ99713.1"/>
    <property type="molecule type" value="Genomic_DNA"/>
</dbReference>
<accession>A0A0N7M9I1</accession>
<dbReference type="EC" id="3.1.-.-" evidence="3"/>
<dbReference type="PANTHER" id="PTHR46118:SF4">
    <property type="entry name" value="PROTEIN ABHD11"/>
    <property type="match status" value="1"/>
</dbReference>
<keyword evidence="1 3" id="KW-0378">Hydrolase</keyword>
<dbReference type="GO" id="GO:0052689">
    <property type="term" value="F:carboxylic ester hydrolase activity"/>
    <property type="evidence" value="ECO:0007669"/>
    <property type="project" value="TreeGrafter"/>
</dbReference>
<name>A0A0N7M9I1_9RHOB</name>
<gene>
    <name evidence="3" type="primary">ybfF</name>
    <name evidence="3" type="ORF">PH7735_02244</name>
</gene>
<dbReference type="RefSeq" id="WP_058311428.1">
    <property type="nucleotide sequence ID" value="NZ_CYTW01000002.1"/>
</dbReference>
<dbReference type="Proteomes" id="UP000051870">
    <property type="component" value="Unassembled WGS sequence"/>
</dbReference>
<sequence length="252" mass="28460">MLNYIEYGTRTDKPDLMIVHGLFGSGRNWGAIGKRLARERRVISVDQRNHGDSPWFDTHSYEDMARDLAEVIEAQDGPMDVLGHSMGGKATMVLSLKRPELLRSLLVADIAPVTYAHDQSQHIASMRAVDLSAVEKRSDAVTQLEETLDDPALRSFFTQSLDVTNKRWKLNLDVLEAEMPKILGFPDIDGQFDGPTLFLSGANSEYMKLEYRPVIRAHFPQARFAKLSGARHWLHAEQPRAFISSVQAWLNK</sequence>
<organism evidence="3 4">
    <name type="scientific">Shimia thalassica</name>
    <dbReference type="NCBI Taxonomy" id="1715693"/>
    <lineage>
        <taxon>Bacteria</taxon>
        <taxon>Pseudomonadati</taxon>
        <taxon>Pseudomonadota</taxon>
        <taxon>Alphaproteobacteria</taxon>
        <taxon>Rhodobacterales</taxon>
        <taxon>Roseobacteraceae</taxon>
    </lineage>
</organism>
<evidence type="ECO:0000313" key="4">
    <source>
        <dbReference type="Proteomes" id="UP000051870"/>
    </source>
</evidence>
<dbReference type="InterPro" id="IPR000073">
    <property type="entry name" value="AB_hydrolase_1"/>
</dbReference>
<dbReference type="GeneID" id="83881269"/>
<feature type="domain" description="AB hydrolase-1" evidence="2">
    <location>
        <begin position="16"/>
        <end position="238"/>
    </location>
</feature>
<protein>
    <submittedName>
        <fullName evidence="3">Esterase YbfF</fullName>
        <ecNumber evidence="3">3.1.-.-</ecNumber>
    </submittedName>
</protein>